<sequence>MAANSPTRAATQLSHSEAKTLTTRNALHSPLLRLPRELRDLVFDFVFSDLLIDTLPEQAGIHVYNHRAWAKQPFTASLLIAITSTSCQIHVETFLLPFQLCEFYFASMEALVNMVDQLTSQQQHAIKRVRVPVQGPFDGHSEDQITYVLHCLTGLEGVMLWMLPNAWGKTKFSDKEVKEGYVEGICRILGRTIEVQID</sequence>
<dbReference type="PANTHER" id="PTHR38790:SF4">
    <property type="entry name" value="2EXR DOMAIN-CONTAINING PROTEIN"/>
    <property type="match status" value="1"/>
</dbReference>
<dbReference type="Proteomes" id="UP000813461">
    <property type="component" value="Unassembled WGS sequence"/>
</dbReference>
<accession>A0A8K0R7G0</accession>
<dbReference type="AlphaFoldDB" id="A0A8K0R7G0"/>
<evidence type="ECO:0000313" key="2">
    <source>
        <dbReference type="Proteomes" id="UP000813461"/>
    </source>
</evidence>
<gene>
    <name evidence="1" type="ORF">FB567DRAFT_51755</name>
</gene>
<dbReference type="OrthoDB" id="10557294at2759"/>
<dbReference type="PANTHER" id="PTHR38790">
    <property type="entry name" value="2EXR DOMAIN-CONTAINING PROTEIN-RELATED"/>
    <property type="match status" value="1"/>
</dbReference>
<name>A0A8K0R7G0_9PLEO</name>
<keyword evidence="2" id="KW-1185">Reference proteome</keyword>
<comment type="caution">
    <text evidence="1">The sequence shown here is derived from an EMBL/GenBank/DDBJ whole genome shotgun (WGS) entry which is preliminary data.</text>
</comment>
<reference evidence="1" key="1">
    <citation type="journal article" date="2021" name="Nat. Commun.">
        <title>Genetic determinants of endophytism in the Arabidopsis root mycobiome.</title>
        <authorList>
            <person name="Mesny F."/>
            <person name="Miyauchi S."/>
            <person name="Thiergart T."/>
            <person name="Pickel B."/>
            <person name="Atanasova L."/>
            <person name="Karlsson M."/>
            <person name="Huettel B."/>
            <person name="Barry K.W."/>
            <person name="Haridas S."/>
            <person name="Chen C."/>
            <person name="Bauer D."/>
            <person name="Andreopoulos W."/>
            <person name="Pangilinan J."/>
            <person name="LaButti K."/>
            <person name="Riley R."/>
            <person name="Lipzen A."/>
            <person name="Clum A."/>
            <person name="Drula E."/>
            <person name="Henrissat B."/>
            <person name="Kohler A."/>
            <person name="Grigoriev I.V."/>
            <person name="Martin F.M."/>
            <person name="Hacquard S."/>
        </authorList>
    </citation>
    <scope>NUCLEOTIDE SEQUENCE</scope>
    <source>
        <strain evidence="1">MPI-SDFR-AT-0120</strain>
    </source>
</reference>
<protein>
    <submittedName>
        <fullName evidence="1">Uncharacterized protein</fullName>
    </submittedName>
</protein>
<organism evidence="1 2">
    <name type="scientific">Paraphoma chrysanthemicola</name>
    <dbReference type="NCBI Taxonomy" id="798071"/>
    <lineage>
        <taxon>Eukaryota</taxon>
        <taxon>Fungi</taxon>
        <taxon>Dikarya</taxon>
        <taxon>Ascomycota</taxon>
        <taxon>Pezizomycotina</taxon>
        <taxon>Dothideomycetes</taxon>
        <taxon>Pleosporomycetidae</taxon>
        <taxon>Pleosporales</taxon>
        <taxon>Pleosporineae</taxon>
        <taxon>Phaeosphaeriaceae</taxon>
        <taxon>Paraphoma</taxon>
    </lineage>
</organism>
<dbReference type="EMBL" id="JAGMVJ010000010">
    <property type="protein sequence ID" value="KAH7086811.1"/>
    <property type="molecule type" value="Genomic_DNA"/>
</dbReference>
<proteinExistence type="predicted"/>
<evidence type="ECO:0000313" key="1">
    <source>
        <dbReference type="EMBL" id="KAH7086811.1"/>
    </source>
</evidence>